<dbReference type="Pfam" id="PF00814">
    <property type="entry name" value="TsaD"/>
    <property type="match status" value="1"/>
</dbReference>
<dbReference type="STRING" id="339866.GCA_001418255_01176"/>
<dbReference type="GO" id="GO:0002949">
    <property type="term" value="P:tRNA threonylcarbamoyladenosine modification"/>
    <property type="evidence" value="ECO:0007669"/>
    <property type="project" value="InterPro"/>
</dbReference>
<evidence type="ECO:0000259" key="1">
    <source>
        <dbReference type="Pfam" id="PF00814"/>
    </source>
</evidence>
<feature type="domain" description="Gcp-like" evidence="1">
    <location>
        <begin position="50"/>
        <end position="277"/>
    </location>
</feature>
<dbReference type="PANTHER" id="PTHR11735:SF11">
    <property type="entry name" value="TRNA THREONYLCARBAMOYLADENOSINE BIOSYNTHESIS PROTEIN TSAB"/>
    <property type="match status" value="1"/>
</dbReference>
<protein>
    <submittedName>
        <fullName evidence="2">tRNA threonylcarbamoyl adenosine modification protein YeaZ</fullName>
    </submittedName>
</protein>
<dbReference type="GO" id="GO:0005829">
    <property type="term" value="C:cytosol"/>
    <property type="evidence" value="ECO:0007669"/>
    <property type="project" value="TreeGrafter"/>
</dbReference>
<organism evidence="2 3">
    <name type="scientific">Thiomonas bhubaneswarensis</name>
    <dbReference type="NCBI Taxonomy" id="339866"/>
    <lineage>
        <taxon>Bacteria</taxon>
        <taxon>Pseudomonadati</taxon>
        <taxon>Pseudomonadota</taxon>
        <taxon>Betaproteobacteria</taxon>
        <taxon>Burkholderiales</taxon>
        <taxon>Thiomonas</taxon>
    </lineage>
</organism>
<sequence length="290" mass="30161">MRGGQDPQFTDNSGSMRVLALDTSTEALSVALSVDGHCRTVDEVGGSRASQRLLPACAELLQAAGLEFADLDLIGMGAGPGAFTGLRTAASAAQGLAYALDIPVARVDTLLAQAETAFALHDGLGAVLPDPVEAEPGTVVLVANDARMGEMYWELFRAQASGWHSLHPPTVQKPEHAVLAWAEVLADLPEHLDSGELPRLLACGNAWAEHDDALSATFSSLSAVNPRLAALRRAVLRAVACTPSAAAVARLALSQHAAGLCVPAAQAQPIYVRDKVALTTAERELARAAP</sequence>
<reference evidence="3" key="1">
    <citation type="submission" date="2015-08" db="EMBL/GenBank/DDBJ databases">
        <authorList>
            <person name="Varghese N."/>
        </authorList>
    </citation>
    <scope>NUCLEOTIDE SEQUENCE [LARGE SCALE GENOMIC DNA]</scope>
    <source>
        <strain evidence="3">DSM 18181</strain>
    </source>
</reference>
<name>A0A0K6HY86_9BURK</name>
<dbReference type="AlphaFoldDB" id="A0A0K6HY86"/>
<dbReference type="Proteomes" id="UP000183649">
    <property type="component" value="Unassembled WGS sequence"/>
</dbReference>
<evidence type="ECO:0000313" key="3">
    <source>
        <dbReference type="Proteomes" id="UP000183649"/>
    </source>
</evidence>
<proteinExistence type="predicted"/>
<dbReference type="SUPFAM" id="SSF53067">
    <property type="entry name" value="Actin-like ATPase domain"/>
    <property type="match status" value="2"/>
</dbReference>
<dbReference type="CDD" id="cd24032">
    <property type="entry name" value="ASKHA_NBD_TsaB"/>
    <property type="match status" value="1"/>
</dbReference>
<dbReference type="NCBIfam" id="TIGR03725">
    <property type="entry name" value="T6A_YeaZ"/>
    <property type="match status" value="1"/>
</dbReference>
<keyword evidence="3" id="KW-1185">Reference proteome</keyword>
<dbReference type="InterPro" id="IPR043129">
    <property type="entry name" value="ATPase_NBD"/>
</dbReference>
<dbReference type="EMBL" id="CYHF01000003">
    <property type="protein sequence ID" value="CUA95874.1"/>
    <property type="molecule type" value="Genomic_DNA"/>
</dbReference>
<gene>
    <name evidence="2" type="ORF">Ga0061069_103297</name>
</gene>
<dbReference type="Gene3D" id="3.30.420.40">
    <property type="match status" value="3"/>
</dbReference>
<dbReference type="PANTHER" id="PTHR11735">
    <property type="entry name" value="TRNA N6-ADENOSINE THREONYLCARBAMOYLTRANSFERASE"/>
    <property type="match status" value="1"/>
</dbReference>
<dbReference type="InterPro" id="IPR022496">
    <property type="entry name" value="T6A_TsaB"/>
</dbReference>
<evidence type="ECO:0000313" key="2">
    <source>
        <dbReference type="EMBL" id="CUA95874.1"/>
    </source>
</evidence>
<accession>A0A0K6HY86</accession>
<dbReference type="InterPro" id="IPR000905">
    <property type="entry name" value="Gcp-like_dom"/>
</dbReference>